<proteinExistence type="predicted"/>
<accession>A0ABP0WRN6</accession>
<organism evidence="1 2">
    <name type="scientific">Sphagnum jensenii</name>
    <dbReference type="NCBI Taxonomy" id="128206"/>
    <lineage>
        <taxon>Eukaryota</taxon>
        <taxon>Viridiplantae</taxon>
        <taxon>Streptophyta</taxon>
        <taxon>Embryophyta</taxon>
        <taxon>Bryophyta</taxon>
        <taxon>Sphagnophytina</taxon>
        <taxon>Sphagnopsida</taxon>
        <taxon>Sphagnales</taxon>
        <taxon>Sphagnaceae</taxon>
        <taxon>Sphagnum</taxon>
    </lineage>
</organism>
<keyword evidence="2" id="KW-1185">Reference proteome</keyword>
<evidence type="ECO:0000313" key="1">
    <source>
        <dbReference type="EMBL" id="CAK9268348.1"/>
    </source>
</evidence>
<protein>
    <submittedName>
        <fullName evidence="1">Uncharacterized protein</fullName>
    </submittedName>
</protein>
<dbReference type="Proteomes" id="UP001497444">
    <property type="component" value="Chromosome 2"/>
</dbReference>
<gene>
    <name evidence="1" type="ORF">CSSPJE1EN1_LOCUS13826</name>
</gene>
<evidence type="ECO:0000313" key="2">
    <source>
        <dbReference type="Proteomes" id="UP001497444"/>
    </source>
</evidence>
<dbReference type="EMBL" id="OZ020097">
    <property type="protein sequence ID" value="CAK9268348.1"/>
    <property type="molecule type" value="Genomic_DNA"/>
</dbReference>
<name>A0ABP0WRN6_9BRYO</name>
<reference evidence="1 2" key="1">
    <citation type="submission" date="2024-02" db="EMBL/GenBank/DDBJ databases">
        <authorList>
            <consortium name="ELIXIR-Norway"/>
            <consortium name="Elixir Norway"/>
        </authorList>
    </citation>
    <scope>NUCLEOTIDE SEQUENCE [LARGE SCALE GENOMIC DNA]</scope>
</reference>
<sequence>MAESDRFCKVSMRTCGLRTWQNTPSIACSLALKEGNPVGTLETWEGKAAESPGIVLARQAEYGALKSLNNSRIGQP</sequence>